<feature type="region of interest" description="Disordered" evidence="5">
    <location>
        <begin position="1"/>
        <end position="28"/>
    </location>
</feature>
<dbReference type="InterPro" id="IPR039425">
    <property type="entry name" value="RNA_pol_sigma-70-like"/>
</dbReference>
<dbReference type="PANTHER" id="PTHR43133:SF62">
    <property type="entry name" value="RNA POLYMERASE SIGMA FACTOR SIGZ"/>
    <property type="match status" value="1"/>
</dbReference>
<dbReference type="SUPFAM" id="SSF88659">
    <property type="entry name" value="Sigma3 and sigma4 domains of RNA polymerase sigma factors"/>
    <property type="match status" value="1"/>
</dbReference>
<dbReference type="InterPro" id="IPR014284">
    <property type="entry name" value="RNA_pol_sigma-70_dom"/>
</dbReference>
<dbReference type="InterPro" id="IPR013325">
    <property type="entry name" value="RNA_pol_sigma_r2"/>
</dbReference>
<keyword evidence="9" id="KW-1185">Reference proteome</keyword>
<dbReference type="Proteomes" id="UP001145353">
    <property type="component" value="Unassembled WGS sequence"/>
</dbReference>
<evidence type="ECO:0000259" key="6">
    <source>
        <dbReference type="Pfam" id="PF04542"/>
    </source>
</evidence>
<name>A0A9X2WZF8_9GAMM</name>
<reference evidence="8" key="1">
    <citation type="submission" date="2021-07" db="EMBL/GenBank/DDBJ databases">
        <authorList>
            <person name="Luelf R.H."/>
        </authorList>
    </citation>
    <scope>NUCLEOTIDE SEQUENCE</scope>
    <source>
        <strain evidence="8">TMW 2.2304</strain>
    </source>
</reference>
<keyword evidence="2" id="KW-0805">Transcription regulation</keyword>
<evidence type="ECO:0000256" key="3">
    <source>
        <dbReference type="ARBA" id="ARBA00023082"/>
    </source>
</evidence>
<dbReference type="NCBIfam" id="TIGR02937">
    <property type="entry name" value="sigma70-ECF"/>
    <property type="match status" value="1"/>
</dbReference>
<dbReference type="EMBL" id="JAHXDE010000001">
    <property type="protein sequence ID" value="MCT8504274.1"/>
    <property type="molecule type" value="Genomic_DNA"/>
</dbReference>
<dbReference type="Gene3D" id="1.10.1740.10">
    <property type="match status" value="1"/>
</dbReference>
<feature type="compositionally biased region" description="Low complexity" evidence="5">
    <location>
        <begin position="11"/>
        <end position="26"/>
    </location>
</feature>
<dbReference type="InterPro" id="IPR013324">
    <property type="entry name" value="RNA_pol_sigma_r3/r4-like"/>
</dbReference>
<evidence type="ECO:0000313" key="9">
    <source>
        <dbReference type="Proteomes" id="UP001145353"/>
    </source>
</evidence>
<dbReference type="GO" id="GO:0003677">
    <property type="term" value="F:DNA binding"/>
    <property type="evidence" value="ECO:0007669"/>
    <property type="project" value="InterPro"/>
</dbReference>
<dbReference type="GO" id="GO:0016987">
    <property type="term" value="F:sigma factor activity"/>
    <property type="evidence" value="ECO:0007669"/>
    <property type="project" value="UniProtKB-KW"/>
</dbReference>
<evidence type="ECO:0000256" key="4">
    <source>
        <dbReference type="ARBA" id="ARBA00023163"/>
    </source>
</evidence>
<accession>A0A9X2WZF8</accession>
<proteinExistence type="inferred from homology"/>
<dbReference type="RefSeq" id="WP_247619694.1">
    <property type="nucleotide sequence ID" value="NZ_JAHXCZ010000001.1"/>
</dbReference>
<comment type="similarity">
    <text evidence="1">Belongs to the sigma-70 factor family. ECF subfamily.</text>
</comment>
<organism evidence="8 9">
    <name type="scientific">Chromohalobacter moromii</name>
    <dbReference type="NCBI Taxonomy" id="2860329"/>
    <lineage>
        <taxon>Bacteria</taxon>
        <taxon>Pseudomonadati</taxon>
        <taxon>Pseudomonadota</taxon>
        <taxon>Gammaproteobacteria</taxon>
        <taxon>Oceanospirillales</taxon>
        <taxon>Halomonadaceae</taxon>
        <taxon>Chromohalobacter</taxon>
    </lineage>
</organism>
<dbReference type="AlphaFoldDB" id="A0A9X2WZF8"/>
<evidence type="ECO:0000256" key="5">
    <source>
        <dbReference type="SAM" id="MobiDB-lite"/>
    </source>
</evidence>
<evidence type="ECO:0000256" key="2">
    <source>
        <dbReference type="ARBA" id="ARBA00023015"/>
    </source>
</evidence>
<dbReference type="Gene3D" id="1.10.10.10">
    <property type="entry name" value="Winged helix-like DNA-binding domain superfamily/Winged helix DNA-binding domain"/>
    <property type="match status" value="1"/>
</dbReference>
<dbReference type="PANTHER" id="PTHR43133">
    <property type="entry name" value="RNA POLYMERASE ECF-TYPE SIGMA FACTO"/>
    <property type="match status" value="1"/>
</dbReference>
<feature type="compositionally biased region" description="Basic and acidic residues" evidence="5">
    <location>
        <begin position="116"/>
        <end position="125"/>
    </location>
</feature>
<feature type="region of interest" description="Disordered" evidence="5">
    <location>
        <begin position="116"/>
        <end position="143"/>
    </location>
</feature>
<evidence type="ECO:0000313" key="8">
    <source>
        <dbReference type="EMBL" id="MCT8504274.1"/>
    </source>
</evidence>
<feature type="domain" description="RNA polymerase sigma-70 region 2" evidence="6">
    <location>
        <begin position="48"/>
        <end position="115"/>
    </location>
</feature>
<protein>
    <submittedName>
        <fullName evidence="8">Sigma-70 family RNA polymerase sigma factor</fullName>
    </submittedName>
</protein>
<comment type="caution">
    <text evidence="8">The sequence shown here is derived from an EMBL/GenBank/DDBJ whole genome shotgun (WGS) entry which is preliminary data.</text>
</comment>
<dbReference type="Pfam" id="PF08281">
    <property type="entry name" value="Sigma70_r4_2"/>
    <property type="match status" value="1"/>
</dbReference>
<evidence type="ECO:0000256" key="1">
    <source>
        <dbReference type="ARBA" id="ARBA00010641"/>
    </source>
</evidence>
<reference evidence="8" key="2">
    <citation type="journal article" date="2022" name="Syst. Appl. Microbiol.">
        <title>Chromohalobacter moromii sp. nov., a moderately halophilic bacterium isolated from lupine-based moromi fermentation.</title>
        <authorList>
            <person name="Lulf R.H."/>
            <person name="Hilgarth M."/>
            <person name="Ehrmann M.A."/>
        </authorList>
    </citation>
    <scope>NUCLEOTIDE SEQUENCE</scope>
    <source>
        <strain evidence="8">TMW 2.2304</strain>
    </source>
</reference>
<dbReference type="Pfam" id="PF04542">
    <property type="entry name" value="Sigma70_r2"/>
    <property type="match status" value="1"/>
</dbReference>
<dbReference type="InterPro" id="IPR036388">
    <property type="entry name" value="WH-like_DNA-bd_sf"/>
</dbReference>
<evidence type="ECO:0000259" key="7">
    <source>
        <dbReference type="Pfam" id="PF08281"/>
    </source>
</evidence>
<keyword evidence="4" id="KW-0804">Transcription</keyword>
<keyword evidence="3" id="KW-0731">Sigma factor</keyword>
<sequence length="204" mass="22886">MSDASRRSPRRSSIAADDASAAPSTAGERLPELLRRVAQRDRRAFEQLYAATSAKLYGTVLRILKERGRADDVVQEAYVTIWQKAAQFDTGRASPIAWMVAIARHAAIDELRRQPRAPHEPEETLAHTPAGGPSAREHLEHEQDAKRLHACLEALEAERRDMVRLAYLDGWSRADLATHFEQPVNTVKTWLHRALKQLKGCLAP</sequence>
<feature type="domain" description="RNA polymerase sigma factor 70 region 4 type 2" evidence="7">
    <location>
        <begin position="147"/>
        <end position="198"/>
    </location>
</feature>
<gene>
    <name evidence="8" type="ORF">KZO87_02655</name>
</gene>
<dbReference type="InterPro" id="IPR013249">
    <property type="entry name" value="RNA_pol_sigma70_r4_t2"/>
</dbReference>
<dbReference type="SUPFAM" id="SSF88946">
    <property type="entry name" value="Sigma2 domain of RNA polymerase sigma factors"/>
    <property type="match status" value="1"/>
</dbReference>
<dbReference type="InterPro" id="IPR007627">
    <property type="entry name" value="RNA_pol_sigma70_r2"/>
</dbReference>
<dbReference type="GO" id="GO:0006352">
    <property type="term" value="P:DNA-templated transcription initiation"/>
    <property type="evidence" value="ECO:0007669"/>
    <property type="project" value="InterPro"/>
</dbReference>